<organism evidence="3 4">
    <name type="scientific">Pseudooceanicola atlanticus</name>
    <dbReference type="NCBI Taxonomy" id="1461694"/>
    <lineage>
        <taxon>Bacteria</taxon>
        <taxon>Pseudomonadati</taxon>
        <taxon>Pseudomonadota</taxon>
        <taxon>Alphaproteobacteria</taxon>
        <taxon>Rhodobacterales</taxon>
        <taxon>Paracoccaceae</taxon>
        <taxon>Pseudooceanicola</taxon>
    </lineage>
</organism>
<feature type="transmembrane region" description="Helical" evidence="1">
    <location>
        <begin position="7"/>
        <end position="25"/>
    </location>
</feature>
<dbReference type="RefSeq" id="WP_043746395.1">
    <property type="nucleotide sequence ID" value="NZ_AQQX01000002.1"/>
</dbReference>
<evidence type="ECO:0000259" key="2">
    <source>
        <dbReference type="Pfam" id="PF01478"/>
    </source>
</evidence>
<reference evidence="3 4" key="1">
    <citation type="journal article" date="2015" name="Antonie Van Leeuwenhoek">
        <title>Pseudooceanicola atlanticus gen. nov. sp. nov., isolated from surface seawater of the Atlantic Ocean and reclassification of Oceanicola batsensis, Oceanicola marinus, Oceanicola nitratireducens, Oceanicola nanhaiensis, Oceanicola antarcticus and Oceanicola flagellatus, as Pseudooceanicola batsensis comb. nov., Pseudooceanicola marinus comb. nov., Pseudooceanicola nitratireducens comb. nov., Pseudooceanicola nanhaiensis comb. nov., Pseudooceanicola antarcticus comb. nov., and Pseudooceanicola flagellatus comb. nov.</title>
        <authorList>
            <person name="Lai Q."/>
            <person name="Li G."/>
            <person name="Liu X."/>
            <person name="Du Y."/>
            <person name="Sun F."/>
            <person name="Shao Z."/>
        </authorList>
    </citation>
    <scope>NUCLEOTIDE SEQUENCE [LARGE SCALE GENOMIC DNA]</scope>
    <source>
        <strain evidence="3 4">22II-s11g</strain>
    </source>
</reference>
<feature type="transmembrane region" description="Helical" evidence="1">
    <location>
        <begin position="62"/>
        <end position="81"/>
    </location>
</feature>
<dbReference type="Gene3D" id="1.20.120.1220">
    <property type="match status" value="1"/>
</dbReference>
<keyword evidence="4" id="KW-1185">Reference proteome</keyword>
<name>A0A0A0EHA2_9RHOB</name>
<keyword evidence="1" id="KW-0472">Membrane</keyword>
<evidence type="ECO:0000313" key="3">
    <source>
        <dbReference type="EMBL" id="KGM49478.1"/>
    </source>
</evidence>
<protein>
    <submittedName>
        <fullName evidence="3">Membrane protein</fullName>
    </submittedName>
</protein>
<dbReference type="eggNOG" id="COG4960">
    <property type="taxonomic scope" value="Bacteria"/>
</dbReference>
<keyword evidence="1" id="KW-1133">Transmembrane helix</keyword>
<feature type="transmembrane region" description="Helical" evidence="1">
    <location>
        <begin position="37"/>
        <end position="55"/>
    </location>
</feature>
<comment type="caution">
    <text evidence="3">The sequence shown here is derived from an EMBL/GenBank/DDBJ whole genome shotgun (WGS) entry which is preliminary data.</text>
</comment>
<dbReference type="Proteomes" id="UP000030004">
    <property type="component" value="Unassembled WGS sequence"/>
</dbReference>
<evidence type="ECO:0000313" key="4">
    <source>
        <dbReference type="Proteomes" id="UP000030004"/>
    </source>
</evidence>
<sequence length="163" mass="17482">MLALDPVAARLFLPFAALIGLYVSWTDLRGMRIPNASVILLALVFVILGPFVLPLDTYGMRLLHLVVMLLAGMAATAARMMGAGDAKFIAAAAPFFALSDISAVMMLLAACMLAAFATHRAAKHSPLRRLAPDWESWDRGREFPMGTALSTTLTLYLALAAFG</sequence>
<dbReference type="EMBL" id="AQQX01000002">
    <property type="protein sequence ID" value="KGM49478.1"/>
    <property type="molecule type" value="Genomic_DNA"/>
</dbReference>
<dbReference type="GO" id="GO:0004190">
    <property type="term" value="F:aspartic-type endopeptidase activity"/>
    <property type="evidence" value="ECO:0007669"/>
    <property type="project" value="InterPro"/>
</dbReference>
<evidence type="ECO:0000256" key="1">
    <source>
        <dbReference type="SAM" id="Phobius"/>
    </source>
</evidence>
<dbReference type="Pfam" id="PF01478">
    <property type="entry name" value="Peptidase_A24"/>
    <property type="match status" value="1"/>
</dbReference>
<dbReference type="STRING" id="1461694.ATO9_05495"/>
<dbReference type="AlphaFoldDB" id="A0A0A0EHA2"/>
<feature type="domain" description="Prepilin type IV endopeptidase peptidase" evidence="2">
    <location>
        <begin position="17"/>
        <end position="116"/>
    </location>
</feature>
<proteinExistence type="predicted"/>
<feature type="transmembrane region" description="Helical" evidence="1">
    <location>
        <begin position="101"/>
        <end position="122"/>
    </location>
</feature>
<keyword evidence="1" id="KW-0812">Transmembrane</keyword>
<dbReference type="OrthoDB" id="7709484at2"/>
<dbReference type="GO" id="GO:0016020">
    <property type="term" value="C:membrane"/>
    <property type="evidence" value="ECO:0007669"/>
    <property type="project" value="InterPro"/>
</dbReference>
<gene>
    <name evidence="3" type="ORF">ATO9_05495</name>
</gene>
<accession>A0A0A0EHA2</accession>
<dbReference type="InterPro" id="IPR000045">
    <property type="entry name" value="Prepilin_IV_endopep_pep"/>
</dbReference>